<dbReference type="AlphaFoldDB" id="A0AAN6MZ18"/>
<dbReference type="Pfam" id="PF13391">
    <property type="entry name" value="HNH_2"/>
    <property type="match status" value="1"/>
</dbReference>
<evidence type="ECO:0000313" key="4">
    <source>
        <dbReference type="Proteomes" id="UP001303473"/>
    </source>
</evidence>
<sequence>MEPQIRGQAPADPGVGPRKTQGVVPVSGLGLKLKLQSRRQPYDRATVSRNVFFLHPGYPDGHNFLLSFPAFDSGGVHHATAHVACAILADCRWDGYLSLTPDGPRLPESSLAHDDILIHDKYYFCLKYPVVPSFDNFKFPSSLPPSWLPDANCLPRIEPATSDKVPVRDETCRITCSSSPYEIAHIVPVKEAKWWRENAMFSHTPKPSDSMDTNCPENAMLMRKDIHYLWDTHKFAIVLKAGKWVLYVLENSTTDKLREKYHNLETQRLSKVARQFLFARFALAILNQQALFMKQGHACTLRVITDGMQKTMELSGDKVRSKFGPSNAKSGSRSPTKRPRSTTRDNDALDRDDTEPLLTKELDEDDELTRL</sequence>
<feature type="compositionally biased region" description="Acidic residues" evidence="1">
    <location>
        <begin position="362"/>
        <end position="371"/>
    </location>
</feature>
<protein>
    <recommendedName>
        <fullName evidence="2">HNH nuclease domain-containing protein</fullName>
    </recommendedName>
</protein>
<feature type="region of interest" description="Disordered" evidence="1">
    <location>
        <begin position="317"/>
        <end position="371"/>
    </location>
</feature>
<dbReference type="Proteomes" id="UP001303473">
    <property type="component" value="Unassembled WGS sequence"/>
</dbReference>
<name>A0AAN6MZ18_9PEZI</name>
<gene>
    <name evidence="3" type="ORF">QBC46DRAFT_273641</name>
</gene>
<organism evidence="3 4">
    <name type="scientific">Diplogelasinospora grovesii</name>
    <dbReference type="NCBI Taxonomy" id="303347"/>
    <lineage>
        <taxon>Eukaryota</taxon>
        <taxon>Fungi</taxon>
        <taxon>Dikarya</taxon>
        <taxon>Ascomycota</taxon>
        <taxon>Pezizomycotina</taxon>
        <taxon>Sordariomycetes</taxon>
        <taxon>Sordariomycetidae</taxon>
        <taxon>Sordariales</taxon>
        <taxon>Diplogelasinosporaceae</taxon>
        <taxon>Diplogelasinospora</taxon>
    </lineage>
</organism>
<accession>A0AAN6MZ18</accession>
<evidence type="ECO:0000259" key="2">
    <source>
        <dbReference type="Pfam" id="PF13391"/>
    </source>
</evidence>
<feature type="compositionally biased region" description="Basic and acidic residues" evidence="1">
    <location>
        <begin position="342"/>
        <end position="351"/>
    </location>
</feature>
<feature type="domain" description="HNH nuclease" evidence="2">
    <location>
        <begin position="172"/>
        <end position="238"/>
    </location>
</feature>
<evidence type="ECO:0000313" key="3">
    <source>
        <dbReference type="EMBL" id="KAK3934497.1"/>
    </source>
</evidence>
<dbReference type="EMBL" id="MU853984">
    <property type="protein sequence ID" value="KAK3934497.1"/>
    <property type="molecule type" value="Genomic_DNA"/>
</dbReference>
<reference evidence="4" key="1">
    <citation type="journal article" date="2023" name="Mol. Phylogenet. Evol.">
        <title>Genome-scale phylogeny and comparative genomics of the fungal order Sordariales.</title>
        <authorList>
            <person name="Hensen N."/>
            <person name="Bonometti L."/>
            <person name="Westerberg I."/>
            <person name="Brannstrom I.O."/>
            <person name="Guillou S."/>
            <person name="Cros-Aarteil S."/>
            <person name="Calhoun S."/>
            <person name="Haridas S."/>
            <person name="Kuo A."/>
            <person name="Mondo S."/>
            <person name="Pangilinan J."/>
            <person name="Riley R."/>
            <person name="LaButti K."/>
            <person name="Andreopoulos B."/>
            <person name="Lipzen A."/>
            <person name="Chen C."/>
            <person name="Yan M."/>
            <person name="Daum C."/>
            <person name="Ng V."/>
            <person name="Clum A."/>
            <person name="Steindorff A."/>
            <person name="Ohm R.A."/>
            <person name="Martin F."/>
            <person name="Silar P."/>
            <person name="Natvig D.O."/>
            <person name="Lalanne C."/>
            <person name="Gautier V."/>
            <person name="Ament-Velasquez S.L."/>
            <person name="Kruys A."/>
            <person name="Hutchinson M.I."/>
            <person name="Powell A.J."/>
            <person name="Barry K."/>
            <person name="Miller A.N."/>
            <person name="Grigoriev I.V."/>
            <person name="Debuchy R."/>
            <person name="Gladieux P."/>
            <person name="Hiltunen Thoren M."/>
            <person name="Johannesson H."/>
        </authorList>
    </citation>
    <scope>NUCLEOTIDE SEQUENCE [LARGE SCALE GENOMIC DNA]</scope>
    <source>
        <strain evidence="4">CBS 340.73</strain>
    </source>
</reference>
<feature type="region of interest" description="Disordered" evidence="1">
    <location>
        <begin position="1"/>
        <end position="22"/>
    </location>
</feature>
<proteinExistence type="predicted"/>
<evidence type="ECO:0000256" key="1">
    <source>
        <dbReference type="SAM" id="MobiDB-lite"/>
    </source>
</evidence>
<dbReference type="InterPro" id="IPR003615">
    <property type="entry name" value="HNH_nuc"/>
</dbReference>
<comment type="caution">
    <text evidence="3">The sequence shown here is derived from an EMBL/GenBank/DDBJ whole genome shotgun (WGS) entry which is preliminary data.</text>
</comment>
<keyword evidence="4" id="KW-1185">Reference proteome</keyword>